<feature type="compositionally biased region" description="Low complexity" evidence="1">
    <location>
        <begin position="66"/>
        <end position="84"/>
    </location>
</feature>
<accession>A0ABN0VGK7</accession>
<proteinExistence type="predicted"/>
<gene>
    <name evidence="2" type="ORF">GCM10010302_42760</name>
</gene>
<dbReference type="Proteomes" id="UP001501867">
    <property type="component" value="Unassembled WGS sequence"/>
</dbReference>
<protein>
    <submittedName>
        <fullName evidence="2">Uncharacterized protein</fullName>
    </submittedName>
</protein>
<feature type="compositionally biased region" description="Low complexity" evidence="1">
    <location>
        <begin position="50"/>
        <end position="60"/>
    </location>
</feature>
<organism evidence="2 3">
    <name type="scientific">Streptomyces polychromogenes</name>
    <dbReference type="NCBI Taxonomy" id="67342"/>
    <lineage>
        <taxon>Bacteria</taxon>
        <taxon>Bacillati</taxon>
        <taxon>Actinomycetota</taxon>
        <taxon>Actinomycetes</taxon>
        <taxon>Kitasatosporales</taxon>
        <taxon>Streptomycetaceae</taxon>
        <taxon>Streptomyces</taxon>
    </lineage>
</organism>
<name>A0ABN0VGK7_9ACTN</name>
<reference evidence="2 3" key="1">
    <citation type="journal article" date="2019" name="Int. J. Syst. Evol. Microbiol.">
        <title>The Global Catalogue of Microorganisms (GCM) 10K type strain sequencing project: providing services to taxonomists for standard genome sequencing and annotation.</title>
        <authorList>
            <consortium name="The Broad Institute Genomics Platform"/>
            <consortium name="The Broad Institute Genome Sequencing Center for Infectious Disease"/>
            <person name="Wu L."/>
            <person name="Ma J."/>
        </authorList>
    </citation>
    <scope>NUCLEOTIDE SEQUENCE [LARGE SCALE GENOMIC DNA]</scope>
    <source>
        <strain evidence="2 3">JCM 4505</strain>
    </source>
</reference>
<evidence type="ECO:0000313" key="3">
    <source>
        <dbReference type="Proteomes" id="UP001501867"/>
    </source>
</evidence>
<evidence type="ECO:0000256" key="1">
    <source>
        <dbReference type="SAM" id="MobiDB-lite"/>
    </source>
</evidence>
<evidence type="ECO:0000313" key="2">
    <source>
        <dbReference type="EMBL" id="GAA0299647.1"/>
    </source>
</evidence>
<feature type="region of interest" description="Disordered" evidence="1">
    <location>
        <begin position="1"/>
        <end position="26"/>
    </location>
</feature>
<keyword evidence="3" id="KW-1185">Reference proteome</keyword>
<sequence length="105" mass="11290">MLRRRRRTVALPPGSTVADAGSKEVHRLTPRRYDRPRGTVRGRRAAFAARTGTLAPAPRAGRARPGRTAPRPGGVRVPRAAPAGNRAALEQVPEDVSVDRLPDEG</sequence>
<dbReference type="EMBL" id="BAAABV010000021">
    <property type="protein sequence ID" value="GAA0299647.1"/>
    <property type="molecule type" value="Genomic_DNA"/>
</dbReference>
<comment type="caution">
    <text evidence="2">The sequence shown here is derived from an EMBL/GenBank/DDBJ whole genome shotgun (WGS) entry which is preliminary data.</text>
</comment>
<feature type="region of interest" description="Disordered" evidence="1">
    <location>
        <begin position="50"/>
        <end position="105"/>
    </location>
</feature>